<dbReference type="AlphaFoldDB" id="A0A2P2PJS6"/>
<protein>
    <submittedName>
        <fullName evidence="1">Uncharacterized protein</fullName>
    </submittedName>
</protein>
<proteinExistence type="predicted"/>
<sequence>MCLTFLDGWKFWSRFSLLTEVRCDFIFEDRQRKTSGIIFEFKCDRAS</sequence>
<name>A0A2P2PJS6_RHIMU</name>
<accession>A0A2P2PJS6</accession>
<organism evidence="1">
    <name type="scientific">Rhizophora mucronata</name>
    <name type="common">Asiatic mangrove</name>
    <dbReference type="NCBI Taxonomy" id="61149"/>
    <lineage>
        <taxon>Eukaryota</taxon>
        <taxon>Viridiplantae</taxon>
        <taxon>Streptophyta</taxon>
        <taxon>Embryophyta</taxon>
        <taxon>Tracheophyta</taxon>
        <taxon>Spermatophyta</taxon>
        <taxon>Magnoliopsida</taxon>
        <taxon>eudicotyledons</taxon>
        <taxon>Gunneridae</taxon>
        <taxon>Pentapetalae</taxon>
        <taxon>rosids</taxon>
        <taxon>fabids</taxon>
        <taxon>Malpighiales</taxon>
        <taxon>Rhizophoraceae</taxon>
        <taxon>Rhizophora</taxon>
    </lineage>
</organism>
<reference evidence="1" key="1">
    <citation type="submission" date="2018-02" db="EMBL/GenBank/DDBJ databases">
        <title>Rhizophora mucronata_Transcriptome.</title>
        <authorList>
            <person name="Meera S.P."/>
            <person name="Sreeshan A."/>
            <person name="Augustine A."/>
        </authorList>
    </citation>
    <scope>NUCLEOTIDE SEQUENCE</scope>
    <source>
        <tissue evidence="1">Leaf</tissue>
    </source>
</reference>
<dbReference type="EMBL" id="GGEC01074425">
    <property type="protein sequence ID" value="MBX54909.1"/>
    <property type="molecule type" value="Transcribed_RNA"/>
</dbReference>
<evidence type="ECO:0000313" key="1">
    <source>
        <dbReference type="EMBL" id="MBX54909.1"/>
    </source>
</evidence>